<dbReference type="AlphaFoldDB" id="F2NJH9"/>
<dbReference type="STRING" id="880072.Desac_1643"/>
<dbReference type="RefSeq" id="WP_013706601.1">
    <property type="nucleotide sequence ID" value="NC_015388.1"/>
</dbReference>
<sequence>MLTYQQAKDIEDALGPQQAPNLAAPQDVDRLKKEKQLAAERSAGIDIRPKLAQLESNLALDISRLEMTLQVEVARINGDLKTLCLWIKVLIALTIFGIVSFSPVVMKLLEMLK</sequence>
<accession>F2NJH9</accession>
<evidence type="ECO:0000313" key="3">
    <source>
        <dbReference type="EMBL" id="AEB09491.1"/>
    </source>
</evidence>
<proteinExistence type="predicted"/>
<keyword evidence="4" id="KW-1185">Reference proteome</keyword>
<evidence type="ECO:0008006" key="5">
    <source>
        <dbReference type="Google" id="ProtNLM"/>
    </source>
</evidence>
<dbReference type="eggNOG" id="ENOG50318FX">
    <property type="taxonomic scope" value="Bacteria"/>
</dbReference>
<keyword evidence="2" id="KW-1133">Transmembrane helix</keyword>
<evidence type="ECO:0000256" key="1">
    <source>
        <dbReference type="SAM" id="MobiDB-lite"/>
    </source>
</evidence>
<gene>
    <name evidence="3" type="ordered locus">Desac_1643</name>
</gene>
<dbReference type="HOGENOM" id="CLU_2129391_0_0_7"/>
<reference evidence="3 4" key="1">
    <citation type="journal article" date="2011" name="Stand. Genomic Sci.">
        <title>Complete genome sequence of the acetate-degrading sulfate reducer Desulfobacca acetoxidans type strain (ASRB2).</title>
        <authorList>
            <person name="Goker M."/>
            <person name="Teshima H."/>
            <person name="Lapidus A."/>
            <person name="Nolan M."/>
            <person name="Lucas S."/>
            <person name="Hammon N."/>
            <person name="Deshpande S."/>
            <person name="Cheng J.F."/>
            <person name="Tapia R."/>
            <person name="Han C."/>
            <person name="Goodwin L."/>
            <person name="Pitluck S."/>
            <person name="Huntemann M."/>
            <person name="Liolios K."/>
            <person name="Ivanova N."/>
            <person name="Pagani I."/>
            <person name="Mavromatis K."/>
            <person name="Ovchinikova G."/>
            <person name="Pati A."/>
            <person name="Chen A."/>
            <person name="Palaniappan K."/>
            <person name="Land M."/>
            <person name="Hauser L."/>
            <person name="Brambilla E.M."/>
            <person name="Rohde M."/>
            <person name="Spring S."/>
            <person name="Detter J.C."/>
            <person name="Woyke T."/>
            <person name="Bristow J."/>
            <person name="Eisen J.A."/>
            <person name="Markowitz V."/>
            <person name="Hugenholtz P."/>
            <person name="Kyrpides N.C."/>
            <person name="Klenk H.P."/>
        </authorList>
    </citation>
    <scope>NUCLEOTIDE SEQUENCE [LARGE SCALE GENOMIC DNA]</scope>
    <source>
        <strain evidence="4">ATCC 700848 / DSM 11109 / ASRB2</strain>
    </source>
</reference>
<dbReference type="OrthoDB" id="5073812at2"/>
<reference evidence="4" key="2">
    <citation type="submission" date="2011-03" db="EMBL/GenBank/DDBJ databases">
        <title>The complete genome of Desulfobacca acetoxidans DSM 11109.</title>
        <authorList>
            <consortium name="US DOE Joint Genome Institute (JGI-PGF)"/>
            <person name="Lucas S."/>
            <person name="Copeland A."/>
            <person name="Lapidus A."/>
            <person name="Bruce D."/>
            <person name="Goodwin L."/>
            <person name="Pitluck S."/>
            <person name="Peters L."/>
            <person name="Kyrpides N."/>
            <person name="Mavromatis K."/>
            <person name="Ivanova N."/>
            <person name="Ovchinnikova G."/>
            <person name="Teshima H."/>
            <person name="Detter J.C."/>
            <person name="Han C."/>
            <person name="Land M."/>
            <person name="Hauser L."/>
            <person name="Markowitz V."/>
            <person name="Cheng J.-F."/>
            <person name="Hugenholtz P."/>
            <person name="Woyke T."/>
            <person name="Wu D."/>
            <person name="Spring S."/>
            <person name="Schueler E."/>
            <person name="Brambilla E."/>
            <person name="Klenk H.-P."/>
            <person name="Eisen J.A."/>
        </authorList>
    </citation>
    <scope>NUCLEOTIDE SEQUENCE [LARGE SCALE GENOMIC DNA]</scope>
    <source>
        <strain evidence="4">ATCC 700848 / DSM 11109 / ASRB2</strain>
    </source>
</reference>
<name>F2NJH9_DESAR</name>
<feature type="transmembrane region" description="Helical" evidence="2">
    <location>
        <begin position="85"/>
        <end position="106"/>
    </location>
</feature>
<evidence type="ECO:0000313" key="4">
    <source>
        <dbReference type="Proteomes" id="UP000000483"/>
    </source>
</evidence>
<dbReference type="Proteomes" id="UP000000483">
    <property type="component" value="Chromosome"/>
</dbReference>
<evidence type="ECO:0000256" key="2">
    <source>
        <dbReference type="SAM" id="Phobius"/>
    </source>
</evidence>
<keyword evidence="2" id="KW-0472">Membrane</keyword>
<feature type="region of interest" description="Disordered" evidence="1">
    <location>
        <begin position="1"/>
        <end position="25"/>
    </location>
</feature>
<dbReference type="EMBL" id="CP002629">
    <property type="protein sequence ID" value="AEB09491.1"/>
    <property type="molecule type" value="Genomic_DNA"/>
</dbReference>
<protein>
    <recommendedName>
        <fullName evidence="5">DUF1640 domain-containing protein</fullName>
    </recommendedName>
</protein>
<dbReference type="KEGG" id="dao:Desac_1643"/>
<organism evidence="3 4">
    <name type="scientific">Desulfobacca acetoxidans (strain ATCC 700848 / DSM 11109 / ASRB2)</name>
    <dbReference type="NCBI Taxonomy" id="880072"/>
    <lineage>
        <taxon>Bacteria</taxon>
        <taxon>Pseudomonadati</taxon>
        <taxon>Thermodesulfobacteriota</taxon>
        <taxon>Desulfobaccia</taxon>
        <taxon>Desulfobaccales</taxon>
        <taxon>Desulfobaccaceae</taxon>
        <taxon>Desulfobacca</taxon>
    </lineage>
</organism>
<keyword evidence="2" id="KW-0812">Transmembrane</keyword>